<reference evidence="2 3" key="1">
    <citation type="submission" date="2016-10" db="EMBL/GenBank/DDBJ databases">
        <authorList>
            <person name="de Groot N.N."/>
        </authorList>
    </citation>
    <scope>NUCLEOTIDE SEQUENCE [LARGE SCALE GENOMIC DNA]</scope>
    <source>
        <strain evidence="2 3">DSM 21019</strain>
    </source>
</reference>
<keyword evidence="3" id="KW-1185">Reference proteome</keyword>
<dbReference type="Proteomes" id="UP000199534">
    <property type="component" value="Unassembled WGS sequence"/>
</dbReference>
<gene>
    <name evidence="2" type="ORF">SAMN04490243_2667</name>
</gene>
<protein>
    <recommendedName>
        <fullName evidence="4">DUF3575 domain-containing protein</fullName>
    </recommendedName>
</protein>
<feature type="chain" id="PRO_5011722768" description="DUF3575 domain-containing protein" evidence="1">
    <location>
        <begin position="29"/>
        <end position="203"/>
    </location>
</feature>
<dbReference type="RefSeq" id="WP_092983063.1">
    <property type="nucleotide sequence ID" value="NZ_FOYQ01000002.1"/>
</dbReference>
<keyword evidence="1" id="KW-0732">Signal</keyword>
<sequence length="203" mass="22534">MTRTRLASRTFSLLIFTVLLFAATAGNAQWSEGGNRPIYLERHQLQLNLLMPGFTYEFGILPNLTAGATLGLGLATPPEGYSLAPSYLAFSRYYHNLKRRAGLGKNVSGNSGNYFSIGFGHYFVEWELAGNLDNEGRDLILLGGLYGIQRSYPGGLTLGIEAGAGQYFRNRISNGFGPVVHFRLGWDPFKRKRDKKPPWPPQD</sequence>
<name>A0A1I6HFA0_9FLAO</name>
<organism evidence="2 3">
    <name type="scientific">Robiginitalea myxolifaciens</name>
    <dbReference type="NCBI Taxonomy" id="400055"/>
    <lineage>
        <taxon>Bacteria</taxon>
        <taxon>Pseudomonadati</taxon>
        <taxon>Bacteroidota</taxon>
        <taxon>Flavobacteriia</taxon>
        <taxon>Flavobacteriales</taxon>
        <taxon>Flavobacteriaceae</taxon>
        <taxon>Robiginitalea</taxon>
    </lineage>
</organism>
<dbReference type="OrthoDB" id="883248at2"/>
<dbReference type="STRING" id="400055.SAMN04490243_2667"/>
<dbReference type="AlphaFoldDB" id="A0A1I6HFA0"/>
<accession>A0A1I6HFA0</accession>
<evidence type="ECO:0008006" key="4">
    <source>
        <dbReference type="Google" id="ProtNLM"/>
    </source>
</evidence>
<evidence type="ECO:0000313" key="3">
    <source>
        <dbReference type="Proteomes" id="UP000199534"/>
    </source>
</evidence>
<evidence type="ECO:0000256" key="1">
    <source>
        <dbReference type="SAM" id="SignalP"/>
    </source>
</evidence>
<proteinExistence type="predicted"/>
<evidence type="ECO:0000313" key="2">
    <source>
        <dbReference type="EMBL" id="SFR53058.1"/>
    </source>
</evidence>
<feature type="signal peptide" evidence="1">
    <location>
        <begin position="1"/>
        <end position="28"/>
    </location>
</feature>
<dbReference type="EMBL" id="FOYQ01000002">
    <property type="protein sequence ID" value="SFR53058.1"/>
    <property type="molecule type" value="Genomic_DNA"/>
</dbReference>